<keyword evidence="10" id="KW-1185">Reference proteome</keyword>
<accession>A0A3E1KBQ3</accession>
<evidence type="ECO:0000256" key="7">
    <source>
        <dbReference type="SAM" id="Phobius"/>
    </source>
</evidence>
<dbReference type="AlphaFoldDB" id="A0A3E1KBQ3"/>
<dbReference type="PANTHER" id="PTHR31563:SF10">
    <property type="entry name" value="ION CHANNEL POLLUX-RELATED"/>
    <property type="match status" value="1"/>
</dbReference>
<dbReference type="Gene3D" id="3.40.50.720">
    <property type="entry name" value="NAD(P)-binding Rossmann-like Domain"/>
    <property type="match status" value="2"/>
</dbReference>
<evidence type="ECO:0000256" key="4">
    <source>
        <dbReference type="ARBA" id="ARBA00022989"/>
    </source>
</evidence>
<dbReference type="GO" id="GO:0012505">
    <property type="term" value="C:endomembrane system"/>
    <property type="evidence" value="ECO:0007669"/>
    <property type="project" value="UniProtKB-SubCell"/>
</dbReference>
<dbReference type="GO" id="GO:0006811">
    <property type="term" value="P:monoatomic ion transport"/>
    <property type="evidence" value="ECO:0007669"/>
    <property type="project" value="UniProtKB-KW"/>
</dbReference>
<name>A0A3E1KBQ3_9GAMM</name>
<proteinExistence type="predicted"/>
<evidence type="ECO:0000313" key="9">
    <source>
        <dbReference type="EMBL" id="RFF32003.1"/>
    </source>
</evidence>
<protein>
    <submittedName>
        <fullName evidence="9">Ion channel DMI1</fullName>
    </submittedName>
</protein>
<evidence type="ECO:0000256" key="2">
    <source>
        <dbReference type="ARBA" id="ARBA00022448"/>
    </source>
</evidence>
<feature type="transmembrane region" description="Helical" evidence="7">
    <location>
        <begin position="21"/>
        <end position="44"/>
    </location>
</feature>
<reference evidence="9 10" key="1">
    <citation type="submission" date="2018-08" db="EMBL/GenBank/DDBJ databases">
        <title>Wenzhouxiangella salilacus sp. nov., a novel bacterium isolated from a saline lake in Xinjiang Province, China.</title>
        <authorList>
            <person name="Han S."/>
        </authorList>
    </citation>
    <scope>NUCLEOTIDE SEQUENCE [LARGE SCALE GENOMIC DNA]</scope>
    <source>
        <strain evidence="9 10">XDB06</strain>
    </source>
</reference>
<keyword evidence="6 7" id="KW-0472">Membrane</keyword>
<keyword evidence="3 7" id="KW-0812">Transmembrane</keyword>
<feature type="transmembrane region" description="Helical" evidence="7">
    <location>
        <begin position="80"/>
        <end position="106"/>
    </location>
</feature>
<dbReference type="Proteomes" id="UP000260351">
    <property type="component" value="Unassembled WGS sequence"/>
</dbReference>
<organism evidence="9 10">
    <name type="scientific">Wenzhouxiangella sediminis</name>
    <dbReference type="NCBI Taxonomy" id="1792836"/>
    <lineage>
        <taxon>Bacteria</taxon>
        <taxon>Pseudomonadati</taxon>
        <taxon>Pseudomonadota</taxon>
        <taxon>Gammaproteobacteria</taxon>
        <taxon>Chromatiales</taxon>
        <taxon>Wenzhouxiangellaceae</taxon>
        <taxon>Wenzhouxiangella</taxon>
    </lineage>
</organism>
<keyword evidence="2" id="KW-0813">Transport</keyword>
<feature type="domain" description="CASTOR/POLLUX/SYM8 ion channel conserved" evidence="8">
    <location>
        <begin position="282"/>
        <end position="373"/>
    </location>
</feature>
<dbReference type="InterPro" id="IPR010420">
    <property type="entry name" value="CASTOR/POLLUX/SYM8_dom"/>
</dbReference>
<dbReference type="EMBL" id="QUZK01000014">
    <property type="protein sequence ID" value="RFF32003.1"/>
    <property type="molecule type" value="Genomic_DNA"/>
</dbReference>
<comment type="subcellular location">
    <subcellularLocation>
        <location evidence="1">Endomembrane system</location>
        <topology evidence="1">Multi-pass membrane protein</topology>
    </subcellularLocation>
</comment>
<evidence type="ECO:0000256" key="5">
    <source>
        <dbReference type="ARBA" id="ARBA00023065"/>
    </source>
</evidence>
<dbReference type="Pfam" id="PF06241">
    <property type="entry name" value="Castor_Poll_mid"/>
    <property type="match status" value="1"/>
</dbReference>
<comment type="caution">
    <text evidence="9">The sequence shown here is derived from an EMBL/GenBank/DDBJ whole genome shotgun (WGS) entry which is preliminary data.</text>
</comment>
<evidence type="ECO:0000313" key="10">
    <source>
        <dbReference type="Proteomes" id="UP000260351"/>
    </source>
</evidence>
<keyword evidence="4 7" id="KW-1133">Transmembrane helix</keyword>
<evidence type="ECO:0000259" key="8">
    <source>
        <dbReference type="Pfam" id="PF06241"/>
    </source>
</evidence>
<evidence type="ECO:0000256" key="3">
    <source>
        <dbReference type="ARBA" id="ARBA00022692"/>
    </source>
</evidence>
<gene>
    <name evidence="9" type="ORF">DZC52_03145</name>
</gene>
<evidence type="ECO:0000256" key="6">
    <source>
        <dbReference type="ARBA" id="ARBA00023136"/>
    </source>
</evidence>
<dbReference type="OrthoDB" id="305351at2"/>
<keyword evidence="5" id="KW-0406">Ion transport</keyword>
<dbReference type="RefSeq" id="WP_116649661.1">
    <property type="nucleotide sequence ID" value="NZ_QUZK01000014.1"/>
</dbReference>
<dbReference type="PANTHER" id="PTHR31563">
    <property type="entry name" value="ION CHANNEL POLLUX-RELATED"/>
    <property type="match status" value="1"/>
</dbReference>
<sequence>MIKLPLVDRLKFIVERQFVKGAGFQLLIVAAVIGLMALVGGIALRLGGAGESFFDAVWWAFLRMTDPGYLGDDEGAWRRIVSTVLTVSGYVVFLGALVAIMTQWLIARMREFERGLTPVAMRQHVVIVGWTNRTLPLLRELVGSERAREQFQSGFGIRRLRAVVLSENVSPAQAQALRVDSGLGRLARRVVLRFGSPLEEEAIHRAGCLNAAVVIMPTDFAGADSLVSADVATIRSLLSIDARAGRHGQEPPLVVAELQDIRRIDMARSAYRGPLEIVPSDDAISRLLTQNVLHPGLSAFYREVLTAREGNEILLRRAGNLAGATLKEATGQFPGAIVMGLVRKEDGEARARLNPPSSTRIDAGDKLVMLARSLADTLPAAAAGGRLPPIERGVPRRFGAQVGSKHRLLILGWNQRVPNLLDELASYGDRYFEVRLVSSSDIAMRREEIDRYSERAARVPVEHVRADFLLAGGLRAADLEGFTSVLLLASDRVASEEAADARTIVGHRVVEGLLAGRDKRPQILLELADAANEELARSAGVEAVTSPLVISHLLARIALQPAIRMIFDELFTVGGPEIEFRSPGYFGLSGDERFRDMEAAVAARGETLLGVRSGSDRKLALNPSRETHFLDGVQQLCVLTTVQASAH</sequence>
<evidence type="ECO:0000256" key="1">
    <source>
        <dbReference type="ARBA" id="ARBA00004127"/>
    </source>
</evidence>
<dbReference type="InterPro" id="IPR044849">
    <property type="entry name" value="CASTOR/POLLUX/SYM8-like"/>
</dbReference>